<dbReference type="SUPFAM" id="SSF48264">
    <property type="entry name" value="Cytochrome P450"/>
    <property type="match status" value="1"/>
</dbReference>
<comment type="similarity">
    <text evidence="1">Belongs to the cytochrome P450 family.</text>
</comment>
<keyword evidence="6" id="KW-0503">Monooxygenase</keyword>
<evidence type="ECO:0000256" key="3">
    <source>
        <dbReference type="ARBA" id="ARBA00022723"/>
    </source>
</evidence>
<dbReference type="InterPro" id="IPR002397">
    <property type="entry name" value="Cyt_P450_B"/>
</dbReference>
<dbReference type="InterPro" id="IPR036396">
    <property type="entry name" value="Cyt_P450_sf"/>
</dbReference>
<dbReference type="AlphaFoldDB" id="A0A6M1LEC0"/>
<dbReference type="CDD" id="cd20625">
    <property type="entry name" value="CYP164-like"/>
    <property type="match status" value="1"/>
</dbReference>
<comment type="caution">
    <text evidence="8">The sequence shown here is derived from an EMBL/GenBank/DDBJ whole genome shotgun (WGS) entry which is preliminary data.</text>
</comment>
<evidence type="ECO:0000256" key="7">
    <source>
        <dbReference type="ARBA" id="ARBA00043906"/>
    </source>
</evidence>
<dbReference type="RefSeq" id="WP_164692518.1">
    <property type="nucleotide sequence ID" value="NZ_JAAIKB010000001.1"/>
</dbReference>
<dbReference type="GO" id="GO:0004497">
    <property type="term" value="F:monooxygenase activity"/>
    <property type="evidence" value="ECO:0007669"/>
    <property type="project" value="UniProtKB-KW"/>
</dbReference>
<comment type="function">
    <text evidence="7">Cytochromes P450 are a group of heme-thiolate monooxygenases. They oxidize a variety of structurally unrelated compounds, including steroids, fatty acids, and xenobiotics.</text>
</comment>
<dbReference type="PANTHER" id="PTHR46696">
    <property type="entry name" value="P450, PUTATIVE (EUROFUNG)-RELATED"/>
    <property type="match status" value="1"/>
</dbReference>
<dbReference type="Gene3D" id="1.10.630.10">
    <property type="entry name" value="Cytochrome P450"/>
    <property type="match status" value="1"/>
</dbReference>
<evidence type="ECO:0000256" key="2">
    <source>
        <dbReference type="ARBA" id="ARBA00022617"/>
    </source>
</evidence>
<accession>A0A6M1LEC0</accession>
<dbReference type="PANTHER" id="PTHR46696:SF1">
    <property type="entry name" value="CYTOCHROME P450 YJIB-RELATED"/>
    <property type="match status" value="1"/>
</dbReference>
<keyword evidence="9" id="KW-1185">Reference proteome</keyword>
<dbReference type="PRINTS" id="PR00359">
    <property type="entry name" value="BP450"/>
</dbReference>
<dbReference type="GO" id="GO:0020037">
    <property type="term" value="F:heme binding"/>
    <property type="evidence" value="ECO:0007669"/>
    <property type="project" value="InterPro"/>
</dbReference>
<keyword evidence="5" id="KW-0408">Iron</keyword>
<dbReference type="Pfam" id="PF00067">
    <property type="entry name" value="p450"/>
    <property type="match status" value="1"/>
</dbReference>
<dbReference type="GO" id="GO:0005506">
    <property type="term" value="F:iron ion binding"/>
    <property type="evidence" value="ECO:0007669"/>
    <property type="project" value="InterPro"/>
</dbReference>
<reference evidence="8 9" key="2">
    <citation type="submission" date="2020-03" db="EMBL/GenBank/DDBJ databases">
        <title>Roseomonas stagni sp. nov., isolated from pond water in Japan.</title>
        <authorList>
            <person name="Furuhata K."/>
            <person name="Miyamoto H."/>
            <person name="Goto K."/>
        </authorList>
    </citation>
    <scope>NUCLEOTIDE SEQUENCE [LARGE SCALE GENOMIC DNA]</scope>
    <source>
        <strain evidence="8 9">PeD5</strain>
    </source>
</reference>
<keyword evidence="4" id="KW-0560">Oxidoreductase</keyword>
<evidence type="ECO:0000256" key="5">
    <source>
        <dbReference type="ARBA" id="ARBA00023004"/>
    </source>
</evidence>
<sequence length="391" mass="42980">MSDPIFDPFSFAVHADPYPFYRRLRDEHPCYWSEGARCWVLSRHADVFAALHDWPHFSNTGGNVIDDSKAKLGRTVGSVDPPRHTRLRALVNEAFGRRRIAEESAFLQAAAARVVEGVAGRPSFDLVRDVTSPLAGEVMAHLLGIAGTDLVQFKRLIDLSMYRDPVTRSRTAEGEAAQAALFGLVAQQVEARRDNPGEDMITALLTIEIEGERLEGDSVVWMARAVFGAGFESTSSFLANSVLALMAHPGAREELVADQALIPDAVEEFLRWETPAQRFARTIAQPVELHGKLMRPGEKVMLAYGSANRDERAFPQPDVLDIRRKPTRHLGLGHGIHFCAGAALARSVARVFLGALLEKLPVLARAEDGPIDWAHSPTFRSPVSLPVRAVS</sequence>
<evidence type="ECO:0000313" key="8">
    <source>
        <dbReference type="EMBL" id="NGM18635.1"/>
    </source>
</evidence>
<dbReference type="EMBL" id="JAAIKB010000001">
    <property type="protein sequence ID" value="NGM18635.1"/>
    <property type="molecule type" value="Genomic_DNA"/>
</dbReference>
<dbReference type="FunFam" id="1.10.630.10:FF:000018">
    <property type="entry name" value="Cytochrome P450 monooxygenase"/>
    <property type="match status" value="1"/>
</dbReference>
<proteinExistence type="inferred from homology"/>
<organism evidence="8 9">
    <name type="scientific">Falsiroseomonas algicola</name>
    <dbReference type="NCBI Taxonomy" id="2716930"/>
    <lineage>
        <taxon>Bacteria</taxon>
        <taxon>Pseudomonadati</taxon>
        <taxon>Pseudomonadota</taxon>
        <taxon>Alphaproteobacteria</taxon>
        <taxon>Acetobacterales</taxon>
        <taxon>Roseomonadaceae</taxon>
        <taxon>Falsiroseomonas</taxon>
    </lineage>
</organism>
<reference evidence="8 9" key="1">
    <citation type="submission" date="2020-02" db="EMBL/GenBank/DDBJ databases">
        <authorList>
            <person name="Kim H.M."/>
            <person name="Jeon C.O."/>
        </authorList>
    </citation>
    <scope>NUCLEOTIDE SEQUENCE [LARGE SCALE GENOMIC DNA]</scope>
    <source>
        <strain evidence="8 9">PeD5</strain>
    </source>
</reference>
<evidence type="ECO:0000256" key="1">
    <source>
        <dbReference type="ARBA" id="ARBA00010617"/>
    </source>
</evidence>
<dbReference type="GO" id="GO:0016705">
    <property type="term" value="F:oxidoreductase activity, acting on paired donors, with incorporation or reduction of molecular oxygen"/>
    <property type="evidence" value="ECO:0007669"/>
    <property type="project" value="InterPro"/>
</dbReference>
<evidence type="ECO:0000256" key="4">
    <source>
        <dbReference type="ARBA" id="ARBA00023002"/>
    </source>
</evidence>
<gene>
    <name evidence="8" type="ORF">G3576_01325</name>
</gene>
<protein>
    <submittedName>
        <fullName evidence="8">Cytochrome P450</fullName>
    </submittedName>
</protein>
<evidence type="ECO:0000256" key="6">
    <source>
        <dbReference type="ARBA" id="ARBA00023033"/>
    </source>
</evidence>
<evidence type="ECO:0000313" key="9">
    <source>
        <dbReference type="Proteomes" id="UP000475385"/>
    </source>
</evidence>
<dbReference type="InterPro" id="IPR001128">
    <property type="entry name" value="Cyt_P450"/>
</dbReference>
<keyword evidence="2" id="KW-0349">Heme</keyword>
<keyword evidence="3" id="KW-0479">Metal-binding</keyword>
<name>A0A6M1LEC0_9PROT</name>
<dbReference type="Proteomes" id="UP000475385">
    <property type="component" value="Unassembled WGS sequence"/>
</dbReference>